<gene>
    <name evidence="6" type="ORF">SARC_08154</name>
</gene>
<evidence type="ECO:0000256" key="2">
    <source>
        <dbReference type="ARBA" id="ARBA00022490"/>
    </source>
</evidence>
<feature type="region of interest" description="Disordered" evidence="4">
    <location>
        <begin position="152"/>
        <end position="191"/>
    </location>
</feature>
<evidence type="ECO:0000259" key="5">
    <source>
        <dbReference type="PROSITE" id="PS50033"/>
    </source>
</evidence>
<reference evidence="6 7" key="1">
    <citation type="submission" date="2011-02" db="EMBL/GenBank/DDBJ databases">
        <title>The Genome Sequence of Sphaeroforma arctica JP610.</title>
        <authorList>
            <consortium name="The Broad Institute Genome Sequencing Platform"/>
            <person name="Russ C."/>
            <person name="Cuomo C."/>
            <person name="Young S.K."/>
            <person name="Zeng Q."/>
            <person name="Gargeya S."/>
            <person name="Alvarado L."/>
            <person name="Berlin A."/>
            <person name="Chapman S.B."/>
            <person name="Chen Z."/>
            <person name="Freedman E."/>
            <person name="Gellesch M."/>
            <person name="Goldberg J."/>
            <person name="Griggs A."/>
            <person name="Gujja S."/>
            <person name="Heilman E."/>
            <person name="Heiman D."/>
            <person name="Howarth C."/>
            <person name="Mehta T."/>
            <person name="Neiman D."/>
            <person name="Pearson M."/>
            <person name="Roberts A."/>
            <person name="Saif S."/>
            <person name="Shea T."/>
            <person name="Shenoy N."/>
            <person name="Sisk P."/>
            <person name="Stolte C."/>
            <person name="Sykes S."/>
            <person name="White J."/>
            <person name="Yandava C."/>
            <person name="Burger G."/>
            <person name="Gray M.W."/>
            <person name="Holland P.W.H."/>
            <person name="King N."/>
            <person name="Lang F.B.F."/>
            <person name="Roger A.J."/>
            <person name="Ruiz-Trillo I."/>
            <person name="Haas B."/>
            <person name="Nusbaum C."/>
            <person name="Birren B."/>
        </authorList>
    </citation>
    <scope>NUCLEOTIDE SEQUENCE [LARGE SCALE GENOMIC DNA]</scope>
    <source>
        <strain evidence="6 7">JP610</strain>
    </source>
</reference>
<dbReference type="GO" id="GO:0032435">
    <property type="term" value="P:negative regulation of proteasomal ubiquitin-dependent protein catabolic process"/>
    <property type="evidence" value="ECO:0007669"/>
    <property type="project" value="TreeGrafter"/>
</dbReference>
<dbReference type="InterPro" id="IPR001012">
    <property type="entry name" value="UBX_dom"/>
</dbReference>
<evidence type="ECO:0000256" key="4">
    <source>
        <dbReference type="SAM" id="MobiDB-lite"/>
    </source>
</evidence>
<dbReference type="PANTHER" id="PTHR46340">
    <property type="entry name" value="UBX DOMAIN-CONTAINING PROTEIN 1"/>
    <property type="match status" value="1"/>
</dbReference>
<feature type="coiled-coil region" evidence="3">
    <location>
        <begin position="72"/>
        <end position="109"/>
    </location>
</feature>
<dbReference type="eggNOG" id="KOG2689">
    <property type="taxonomic scope" value="Eukaryota"/>
</dbReference>
<dbReference type="OrthoDB" id="10254930at2759"/>
<protein>
    <recommendedName>
        <fullName evidence="5">UBX domain-containing protein</fullName>
    </recommendedName>
</protein>
<dbReference type="STRING" id="667725.A0A0L0FRK4"/>
<dbReference type="Proteomes" id="UP000054560">
    <property type="component" value="Unassembled WGS sequence"/>
</dbReference>
<keyword evidence="3" id="KW-0175">Coiled coil</keyword>
<dbReference type="GO" id="GO:0031397">
    <property type="term" value="P:negative regulation of protein ubiquitination"/>
    <property type="evidence" value="ECO:0007669"/>
    <property type="project" value="TreeGrafter"/>
</dbReference>
<evidence type="ECO:0000256" key="1">
    <source>
        <dbReference type="ARBA" id="ARBA00004496"/>
    </source>
</evidence>
<dbReference type="AlphaFoldDB" id="A0A0L0FRK4"/>
<dbReference type="GO" id="GO:0005634">
    <property type="term" value="C:nucleus"/>
    <property type="evidence" value="ECO:0007669"/>
    <property type="project" value="TreeGrafter"/>
</dbReference>
<proteinExistence type="predicted"/>
<dbReference type="PROSITE" id="PS50033">
    <property type="entry name" value="UBX"/>
    <property type="match status" value="1"/>
</dbReference>
<dbReference type="GO" id="GO:0036435">
    <property type="term" value="F:K48-linked polyubiquitin modification-dependent protein binding"/>
    <property type="evidence" value="ECO:0007669"/>
    <property type="project" value="TreeGrafter"/>
</dbReference>
<name>A0A0L0FRK4_9EUKA</name>
<organism evidence="6 7">
    <name type="scientific">Sphaeroforma arctica JP610</name>
    <dbReference type="NCBI Taxonomy" id="667725"/>
    <lineage>
        <taxon>Eukaryota</taxon>
        <taxon>Ichthyosporea</taxon>
        <taxon>Ichthyophonida</taxon>
        <taxon>Sphaeroforma</taxon>
    </lineage>
</organism>
<dbReference type="InterPro" id="IPR029071">
    <property type="entry name" value="Ubiquitin-like_domsf"/>
</dbReference>
<evidence type="ECO:0000313" key="7">
    <source>
        <dbReference type="Proteomes" id="UP000054560"/>
    </source>
</evidence>
<dbReference type="PANTHER" id="PTHR46340:SF1">
    <property type="entry name" value="UBX DOMAIN-CONTAINING PROTEIN 1"/>
    <property type="match status" value="1"/>
</dbReference>
<evidence type="ECO:0000313" key="6">
    <source>
        <dbReference type="EMBL" id="KNC79457.1"/>
    </source>
</evidence>
<dbReference type="GO" id="GO:0005737">
    <property type="term" value="C:cytoplasm"/>
    <property type="evidence" value="ECO:0007669"/>
    <property type="project" value="UniProtKB-SubCell"/>
</dbReference>
<dbReference type="Gene3D" id="3.10.20.90">
    <property type="entry name" value="Phosphatidylinositol 3-kinase Catalytic Subunit, Chain A, domain 1"/>
    <property type="match status" value="1"/>
</dbReference>
<dbReference type="RefSeq" id="XP_014153359.1">
    <property type="nucleotide sequence ID" value="XM_014297884.1"/>
</dbReference>
<dbReference type="GeneID" id="25908658"/>
<comment type="subcellular location">
    <subcellularLocation>
        <location evidence="1">Cytoplasm</location>
    </subcellularLocation>
</comment>
<evidence type="ECO:0000256" key="3">
    <source>
        <dbReference type="SAM" id="Coils"/>
    </source>
</evidence>
<feature type="domain" description="UBX" evidence="5">
    <location>
        <begin position="191"/>
        <end position="270"/>
    </location>
</feature>
<keyword evidence="7" id="KW-1185">Reference proteome</keyword>
<dbReference type="SMART" id="SM00166">
    <property type="entry name" value="UBX"/>
    <property type="match status" value="1"/>
</dbReference>
<dbReference type="SUPFAM" id="SSF54236">
    <property type="entry name" value="Ubiquitin-like"/>
    <property type="match status" value="1"/>
</dbReference>
<dbReference type="GO" id="GO:1903094">
    <property type="term" value="P:negative regulation of protein K48-linked deubiquitination"/>
    <property type="evidence" value="ECO:0007669"/>
    <property type="project" value="TreeGrafter"/>
</dbReference>
<dbReference type="Pfam" id="PF00789">
    <property type="entry name" value="UBX"/>
    <property type="match status" value="1"/>
</dbReference>
<sequence length="279" mass="31546">MYLATQYCIMLRAHSSLMYTQYLVKGSCSRMTTFSYPHAECQNHAARTQHTSFSESTEAVKSLTPEEKVARLADLKEIMAEKRKTKEDAERAEAKAREMKRREEGKNIQTAKEYYHNQQAVQAAKEMREAKLADKAARDRVKQEIAKDKAERIARANRNAQPKHTLGDEDRAGTTAEGKAGSDHASTSTTKEYTTCRLQIRLPEGQPIVHTFQATDNLNAVYEFIQSEKPEYAEAPFSLSTTFPRRVFEDADKSKSLVEVALVPSSVLVMARLKNTDDM</sequence>
<dbReference type="EMBL" id="KQ242302">
    <property type="protein sequence ID" value="KNC79457.1"/>
    <property type="molecule type" value="Genomic_DNA"/>
</dbReference>
<accession>A0A0L0FRK4</accession>
<keyword evidence="2" id="KW-0963">Cytoplasm</keyword>